<reference evidence="1" key="1">
    <citation type="submission" date="2022-12" db="EMBL/GenBank/DDBJ databases">
        <title>Species Delineation and Comparative Genomics within the Campylobacter ureolyticus Complex.</title>
        <authorList>
            <person name="Maki J."/>
            <person name="Howard M."/>
            <person name="Connelly S."/>
            <person name="Hardy D.J."/>
            <person name="Cameron A."/>
        </authorList>
    </citation>
    <scope>NUCLEOTIDE SEQUENCE</scope>
    <source>
        <strain evidence="1">URMC_787</strain>
    </source>
</reference>
<comment type="caution">
    <text evidence="1">The sequence shown here is derived from an EMBL/GenBank/DDBJ whole genome shotgun (WGS) entry which is preliminary data.</text>
</comment>
<dbReference type="NCBIfam" id="TIGR01595">
    <property type="entry name" value="cas_CT1132"/>
    <property type="match status" value="1"/>
</dbReference>
<name>A0A9Q4KHZ4_9BACT</name>
<proteinExistence type="predicted"/>
<dbReference type="Proteomes" id="UP001075225">
    <property type="component" value="Unassembled WGS sequence"/>
</dbReference>
<dbReference type="EMBL" id="JAPXGO010000004">
    <property type="protein sequence ID" value="MCZ6159963.1"/>
    <property type="molecule type" value="Genomic_DNA"/>
</dbReference>
<dbReference type="GO" id="GO:0043571">
    <property type="term" value="P:maintenance of CRISPR repeat elements"/>
    <property type="evidence" value="ECO:0007669"/>
    <property type="project" value="InterPro"/>
</dbReference>
<dbReference type="NCBIfam" id="TIGR02590">
    <property type="entry name" value="cas_Csh2"/>
    <property type="match status" value="1"/>
</dbReference>
<dbReference type="RefSeq" id="WP_269484755.1">
    <property type="nucleotide sequence ID" value="NZ_JAPXGO010000004.1"/>
</dbReference>
<dbReference type="AlphaFoldDB" id="A0A9Q4KHZ4"/>
<dbReference type="InterPro" id="IPR006482">
    <property type="entry name" value="Cas7_Csh2/Csh2"/>
</dbReference>
<sequence>MIAKHSELLFIWDAKMTNPNGDMLNDNAPRFDETDRKAIVSDVRVKRTIRDDLQDRKNKTIFVNNPEIVQSAETRFNELKKSSNLKDDREVFLSCIDNRLFGGVAPRSNIQIIGSVQFSWAKSINQTETILSQGTGAFGRDGSDNKTFRTDNYLPYALFAMYGTINSINAKKSNATEDDINEMIDSMWNGTKLLNTRSKIGQKPRALFRIIYNDTYVIGLLDELISIKNKNSDDIRKFDECEICFDELIEAIKIADEKIEKIEIYYDESIKEKLSVFKDLAKVDMKVM</sequence>
<protein>
    <submittedName>
        <fullName evidence="1">Type I-B CRISPR-associated protein Cas7/Csh2</fullName>
    </submittedName>
</protein>
<accession>A0A9Q4KHZ4</accession>
<gene>
    <name evidence="1" type="primary">cas7b</name>
    <name evidence="1" type="ORF">O6B32_05660</name>
</gene>
<dbReference type="InterPro" id="IPR013419">
    <property type="entry name" value="CRISPR-assoc_prot_Cas7/Csh2"/>
</dbReference>
<evidence type="ECO:0000313" key="2">
    <source>
        <dbReference type="Proteomes" id="UP001075225"/>
    </source>
</evidence>
<evidence type="ECO:0000313" key="1">
    <source>
        <dbReference type="EMBL" id="MCZ6159963.1"/>
    </source>
</evidence>
<dbReference type="Pfam" id="PF05107">
    <property type="entry name" value="Cas_Cas7"/>
    <property type="match status" value="1"/>
</dbReference>
<organism evidence="1 2">
    <name type="scientific">Campylobacter ureolyticus</name>
    <dbReference type="NCBI Taxonomy" id="827"/>
    <lineage>
        <taxon>Bacteria</taxon>
        <taxon>Pseudomonadati</taxon>
        <taxon>Campylobacterota</taxon>
        <taxon>Epsilonproteobacteria</taxon>
        <taxon>Campylobacterales</taxon>
        <taxon>Campylobacteraceae</taxon>
        <taxon>Campylobacter</taxon>
    </lineage>
</organism>